<sequence length="686" mass="75004">MVSTGTGAISILFHNYPYANDSTAMKALTMIFFFFNLGLFMLFTAISAARYILFPDIWPRMIRHPVQSLYLGTFPMGATTLINVAIGAIFQTYNFGGDTFVYFIWGVWWLDVAISFICCWGMMHVMFVPVTRQEHSLKSMTTAWLLPVVTLIVGSSSGGVLASALVEFSPSHALLTTVFSACMVTIGLSLSLMMLTIYILRLMIHGYPLGLSILSAFFPLGPCGQAGYSILLIGQSFKSILPLHYGDSAILRAQTTADSLYVLCTAISVALWAFATMWLLFALLGLQDAARHNRIPFKLSFWSMIFPNGVYANLTIQLYRTFDSHFFRVWGAIYGAATLVLWICIAVPTARLVPSGVIFDAPHFTWAWHTVIMGTGATSALVHSFPYGHGSLAIKAITLIMFFLNLLLFVVISSATIARYAMFPEVWSVMLQHPAQSLFIGAFPMGAATLINIALVANQEWGFGGTRFLYTLWGFWMIKQKHTLSKMAAVWLLPVVTLIVASSTGGLLSAELKSHSTTIALLTTGFSLTMVIIGLTLALMMITVYLARLILHGPPDADLILSAFVVLGPLGQGGFSLLEGNIPFSLAYWGLVFPNGVYALLSVQLGAVLNSGFFRVFGAIWSVIVFILWLSISIRTIPAVLDRSIFNAPYLAAVPSLLPFAQRQTDSNSSTTGSDGSQTPPLAKRE</sequence>
<accession>A0ACB8BFZ9</accession>
<proteinExistence type="predicted"/>
<keyword evidence="2" id="KW-1185">Reference proteome</keyword>
<name>A0ACB8BFZ9_9AGAM</name>
<comment type="caution">
    <text evidence="1">The sequence shown here is derived from an EMBL/GenBank/DDBJ whole genome shotgun (WGS) entry which is preliminary data.</text>
</comment>
<organism evidence="1 2">
    <name type="scientific">Leucogyrophana mollusca</name>
    <dbReference type="NCBI Taxonomy" id="85980"/>
    <lineage>
        <taxon>Eukaryota</taxon>
        <taxon>Fungi</taxon>
        <taxon>Dikarya</taxon>
        <taxon>Basidiomycota</taxon>
        <taxon>Agaricomycotina</taxon>
        <taxon>Agaricomycetes</taxon>
        <taxon>Agaricomycetidae</taxon>
        <taxon>Boletales</taxon>
        <taxon>Boletales incertae sedis</taxon>
        <taxon>Leucogyrophana</taxon>
    </lineage>
</organism>
<evidence type="ECO:0000313" key="1">
    <source>
        <dbReference type="EMBL" id="KAH7923732.1"/>
    </source>
</evidence>
<dbReference type="EMBL" id="MU266444">
    <property type="protein sequence ID" value="KAH7923732.1"/>
    <property type="molecule type" value="Genomic_DNA"/>
</dbReference>
<evidence type="ECO:0000313" key="2">
    <source>
        <dbReference type="Proteomes" id="UP000790709"/>
    </source>
</evidence>
<dbReference type="Proteomes" id="UP000790709">
    <property type="component" value="Unassembled WGS sequence"/>
</dbReference>
<protein>
    <submittedName>
        <fullName evidence="1">Uncharacterized protein</fullName>
    </submittedName>
</protein>
<gene>
    <name evidence="1" type="ORF">BV22DRAFT_1014841</name>
</gene>
<reference evidence="1" key="1">
    <citation type="journal article" date="2021" name="New Phytol.">
        <title>Evolutionary innovations through gain and loss of genes in the ectomycorrhizal Boletales.</title>
        <authorList>
            <person name="Wu G."/>
            <person name="Miyauchi S."/>
            <person name="Morin E."/>
            <person name="Kuo A."/>
            <person name="Drula E."/>
            <person name="Varga T."/>
            <person name="Kohler A."/>
            <person name="Feng B."/>
            <person name="Cao Y."/>
            <person name="Lipzen A."/>
            <person name="Daum C."/>
            <person name="Hundley H."/>
            <person name="Pangilinan J."/>
            <person name="Johnson J."/>
            <person name="Barry K."/>
            <person name="LaButti K."/>
            <person name="Ng V."/>
            <person name="Ahrendt S."/>
            <person name="Min B."/>
            <person name="Choi I.G."/>
            <person name="Park H."/>
            <person name="Plett J.M."/>
            <person name="Magnuson J."/>
            <person name="Spatafora J.W."/>
            <person name="Nagy L.G."/>
            <person name="Henrissat B."/>
            <person name="Grigoriev I.V."/>
            <person name="Yang Z.L."/>
            <person name="Xu J."/>
            <person name="Martin F.M."/>
        </authorList>
    </citation>
    <scope>NUCLEOTIDE SEQUENCE</scope>
    <source>
        <strain evidence="1">KUC20120723A-06</strain>
    </source>
</reference>